<dbReference type="InterPro" id="IPR003593">
    <property type="entry name" value="AAA+_ATPase"/>
</dbReference>
<accession>W0JSU2</accession>
<dbReference type="Proteomes" id="UP000019024">
    <property type="component" value="Chromosome"/>
</dbReference>
<evidence type="ECO:0000259" key="16">
    <source>
        <dbReference type="PROSITE" id="PS50893"/>
    </source>
</evidence>
<dbReference type="GO" id="GO:0016887">
    <property type="term" value="F:ATP hydrolysis activity"/>
    <property type="evidence" value="ECO:0007669"/>
    <property type="project" value="InterPro"/>
</dbReference>
<dbReference type="InterPro" id="IPR017871">
    <property type="entry name" value="ABC_transporter-like_CS"/>
</dbReference>
<dbReference type="EMBL" id="CP007055">
    <property type="protein sequence ID" value="AHG00352.1"/>
    <property type="molecule type" value="Genomic_DNA"/>
</dbReference>
<dbReference type="RefSeq" id="WP_049953596.1">
    <property type="nucleotide sequence ID" value="NZ_CP007055.1"/>
</dbReference>
<dbReference type="InterPro" id="IPR003439">
    <property type="entry name" value="ABC_transporter-like_ATP-bd"/>
</dbReference>
<evidence type="ECO:0000256" key="15">
    <source>
        <dbReference type="SAM" id="MobiDB-lite"/>
    </source>
</evidence>
<keyword evidence="10 14" id="KW-0067">ATP-binding</keyword>
<dbReference type="OrthoDB" id="7896at2157"/>
<evidence type="ECO:0000256" key="5">
    <source>
        <dbReference type="ARBA" id="ARBA00022741"/>
    </source>
</evidence>
<feature type="zinc finger region" description="C4-type" evidence="14">
    <location>
        <begin position="762"/>
        <end position="788"/>
    </location>
</feature>
<proteinExistence type="inferred from homology"/>
<feature type="region of interest" description="Disordered" evidence="15">
    <location>
        <begin position="964"/>
        <end position="985"/>
    </location>
</feature>
<dbReference type="Gene3D" id="1.20.1580.10">
    <property type="entry name" value="ABC transporter ATPase like domain"/>
    <property type="match status" value="2"/>
</dbReference>
<evidence type="ECO:0000256" key="12">
    <source>
        <dbReference type="ARBA" id="ARBA00023125"/>
    </source>
</evidence>
<dbReference type="Gene3D" id="3.40.50.300">
    <property type="entry name" value="P-loop containing nucleotide triphosphate hydrolases"/>
    <property type="match status" value="2"/>
</dbReference>
<keyword evidence="9 14" id="KW-0862">Zinc</keyword>
<comment type="subunit">
    <text evidence="14">Forms a heterotetramer with UvrB during the search for lesions.</text>
</comment>
<reference evidence="17 18" key="1">
    <citation type="submission" date="2014-01" db="EMBL/GenBank/DDBJ databases">
        <authorList>
            <consortium name="DOE Joint Genome Institute"/>
            <person name="Anderson I."/>
            <person name="Huntemann M."/>
            <person name="Han J."/>
            <person name="Chen A."/>
            <person name="Kyrpides N."/>
            <person name="Mavromatis K."/>
            <person name="Markowitz V."/>
            <person name="Palaniappan K."/>
            <person name="Ivanova N."/>
            <person name="Schaumberg A."/>
            <person name="Pati A."/>
            <person name="Liolios K."/>
            <person name="Nordberg H.P."/>
            <person name="Cantor M.N."/>
            <person name="Hua S.X."/>
            <person name="Woyke T."/>
        </authorList>
    </citation>
    <scope>NUCLEOTIDE SEQUENCE [LARGE SCALE GENOMIC DNA]</scope>
    <source>
        <strain evidence="17 18">XH-48</strain>
    </source>
</reference>
<evidence type="ECO:0000256" key="4">
    <source>
        <dbReference type="ARBA" id="ARBA00022737"/>
    </source>
</evidence>
<protein>
    <recommendedName>
        <fullName evidence="14">UvrABC system protein A</fullName>
        <shortName evidence="14">UvrA protein</shortName>
    </recommendedName>
    <alternativeName>
        <fullName evidence="14">Excinuclease ABC subunit A</fullName>
    </alternativeName>
</protein>
<keyword evidence="5 14" id="KW-0547">Nucleotide-binding</keyword>
<dbReference type="InterPro" id="IPR004602">
    <property type="entry name" value="UvrA"/>
</dbReference>
<evidence type="ECO:0000256" key="11">
    <source>
        <dbReference type="ARBA" id="ARBA00022881"/>
    </source>
</evidence>
<dbReference type="PROSITE" id="PS00211">
    <property type="entry name" value="ABC_TRANSPORTER_1"/>
    <property type="match status" value="2"/>
</dbReference>
<dbReference type="GO" id="GO:0005524">
    <property type="term" value="F:ATP binding"/>
    <property type="evidence" value="ECO:0007669"/>
    <property type="project" value="UniProtKB-UniRule"/>
</dbReference>
<dbReference type="PROSITE" id="PS50893">
    <property type="entry name" value="ABC_TRANSPORTER_2"/>
    <property type="match status" value="1"/>
</dbReference>
<dbReference type="GO" id="GO:0005737">
    <property type="term" value="C:cytoplasm"/>
    <property type="evidence" value="ECO:0007669"/>
    <property type="project" value="UniProtKB-SubCell"/>
</dbReference>
<evidence type="ECO:0000256" key="3">
    <source>
        <dbReference type="ARBA" id="ARBA00022723"/>
    </source>
</evidence>
<comment type="subcellular location">
    <subcellularLocation>
        <location evidence="1 14">Cytoplasm</location>
    </subcellularLocation>
</comment>
<dbReference type="Pfam" id="PF00005">
    <property type="entry name" value="ABC_tran"/>
    <property type="match status" value="1"/>
</dbReference>
<dbReference type="InterPro" id="IPR041552">
    <property type="entry name" value="UvrA_DNA-bd"/>
</dbReference>
<dbReference type="GeneID" id="25146230"/>
<feature type="binding site" evidence="14">
    <location>
        <begin position="662"/>
        <end position="669"/>
    </location>
    <ligand>
        <name>ATP</name>
        <dbReference type="ChEBI" id="CHEBI:30616"/>
    </ligand>
</feature>
<keyword evidence="12 14" id="KW-0238">DNA-binding</keyword>
<keyword evidence="14" id="KW-0742">SOS response</keyword>
<evidence type="ECO:0000313" key="18">
    <source>
        <dbReference type="Proteomes" id="UP000019024"/>
    </source>
</evidence>
<keyword evidence="7 14" id="KW-0228">DNA excision</keyword>
<evidence type="ECO:0000256" key="9">
    <source>
        <dbReference type="ARBA" id="ARBA00022833"/>
    </source>
</evidence>
<dbReference type="HOGENOM" id="CLU_001370_0_0_2"/>
<sequence>MSKEYIEVRGAEEHNLKDLDVSIPRESFTVVTGLSGSGKSSLAFETVYAEGQRRYIESLSAYARNFLGQMDKPQVETVEGLSPAISIDQKNAANNPRSTVGTVTELHDYLRLLYARVGTPHCPECGREVGEQSAQNMVERILELPEGTKVKLAAPVVRDQKGAFEDLFDELVSEGYARVEVDGEEHDLSLDRPDLDENFDHTVDVIVDRISVSTENRPRIIDSVETALEEADGVMKVILPDPPEDIDIGSESRSTGALGEETDDDDRLVVEFSKDLACTHCGIDVPEIETRSFSFNSPHGACPECEGLGETKEIDESLVVQEESKALKHVFEPWSYNRSYYQTRLDAVAEHFDVSLSTPFEELAEDIQQAFLYGTTEQVLFKRRTKNGTRRKQKRFEGVIPNLERRYIETDSDSTREHIEDYMSATECPACDGTRLKPASRAVLVDDTAITDINAASIGDALGHFESMEADLTEREKVIAEEILKEIRARLGFMCEVGLEYLTLDREASTLSGGESQRIRLATQIGSGLVGVLYVLDEPSIGLHQRDNDRLLDTLEELRDLGNTLLVVEHDEETMRRADNVIDMGPGPGKRGGEVVVNGTVDELKDCEESITGDYLSGRRAIPVPEQRRDPDGALTILGARQHNLNDLDVDIPLGCFTAITGVSGSGKSTLMHDVLYKALSRQMNDNTSVIPGEHDSIEGLEEVETVRLIDQSPIGRTPRSNPATYTNVFDYVRELFAETKLSKQRGYEKGRFSFNVKGGRCEECGGQGTVKIEMNFLSDVYVPCEECGGDRYNDATLDVTYKGKTISDVLEMSVEEAYDFFESSSQIRRRLELLKDVGLDYMKLGQPSTTLSGGEAQRIKLAEELGKKDSGETLYLLDEPTTGLHSADERKLIDVLHRLTDNGNTIAVIEHELDLVKNADHVIDLGPEGGENGGQVVATGTPEEVARLESSYTGQYLRDLLPDVDLEGPRGERVEPVTAPTDDD</sequence>
<dbReference type="PANTHER" id="PTHR43152:SF3">
    <property type="entry name" value="UVRABC SYSTEM PROTEIN A"/>
    <property type="match status" value="1"/>
</dbReference>
<keyword evidence="6 14" id="KW-0227">DNA damage</keyword>
<dbReference type="GO" id="GO:0009380">
    <property type="term" value="C:excinuclease repair complex"/>
    <property type="evidence" value="ECO:0007669"/>
    <property type="project" value="InterPro"/>
</dbReference>
<keyword evidence="13 14" id="KW-0234">DNA repair</keyword>
<dbReference type="NCBIfam" id="NF001503">
    <property type="entry name" value="PRK00349.1"/>
    <property type="match status" value="1"/>
</dbReference>
<evidence type="ECO:0000256" key="10">
    <source>
        <dbReference type="ARBA" id="ARBA00022840"/>
    </source>
</evidence>
<keyword evidence="8 14" id="KW-0863">Zinc-finger</keyword>
<evidence type="ECO:0000256" key="7">
    <source>
        <dbReference type="ARBA" id="ARBA00022769"/>
    </source>
</evidence>
<dbReference type="Pfam" id="PF17755">
    <property type="entry name" value="UvrA_DNA-bind"/>
    <property type="match status" value="1"/>
</dbReference>
<dbReference type="KEGG" id="hlr:HALLA_17660"/>
<dbReference type="GO" id="GO:0009432">
    <property type="term" value="P:SOS response"/>
    <property type="evidence" value="ECO:0007669"/>
    <property type="project" value="UniProtKB-UniRule"/>
</dbReference>
<dbReference type="STRING" id="797299.HALLA_17660"/>
<dbReference type="eggNOG" id="arCOG04694">
    <property type="taxonomic scope" value="Archaea"/>
</dbReference>
<comment type="similarity">
    <text evidence="14">Belongs to the ABC transporter superfamily. UvrA family.</text>
</comment>
<dbReference type="InterPro" id="IPR041102">
    <property type="entry name" value="UvrA_inter"/>
</dbReference>
<evidence type="ECO:0000256" key="13">
    <source>
        <dbReference type="ARBA" id="ARBA00023204"/>
    </source>
</evidence>
<dbReference type="GO" id="GO:0008270">
    <property type="term" value="F:zinc ion binding"/>
    <property type="evidence" value="ECO:0007669"/>
    <property type="project" value="UniProtKB-UniRule"/>
</dbReference>
<dbReference type="HAMAP" id="MF_00205">
    <property type="entry name" value="UvrA"/>
    <property type="match status" value="1"/>
</dbReference>
<dbReference type="FunFam" id="1.20.1580.10:FF:000002">
    <property type="entry name" value="UvrABC system protein A"/>
    <property type="match status" value="1"/>
</dbReference>
<keyword evidence="11 14" id="KW-0267">Excision nuclease</keyword>
<evidence type="ECO:0000313" key="17">
    <source>
        <dbReference type="EMBL" id="AHG00352.1"/>
    </source>
</evidence>
<keyword evidence="18" id="KW-1185">Reference proteome</keyword>
<dbReference type="SUPFAM" id="SSF52540">
    <property type="entry name" value="P-loop containing nucleoside triphosphate hydrolases"/>
    <property type="match status" value="2"/>
</dbReference>
<evidence type="ECO:0000256" key="14">
    <source>
        <dbReference type="HAMAP-Rule" id="MF_00205"/>
    </source>
</evidence>
<dbReference type="GO" id="GO:0009381">
    <property type="term" value="F:excinuclease ABC activity"/>
    <property type="evidence" value="ECO:0007669"/>
    <property type="project" value="UniProtKB-UniRule"/>
</dbReference>
<dbReference type="SMART" id="SM00382">
    <property type="entry name" value="AAA"/>
    <property type="match status" value="1"/>
</dbReference>
<keyword evidence="2 14" id="KW-0963">Cytoplasm</keyword>
<evidence type="ECO:0000256" key="8">
    <source>
        <dbReference type="ARBA" id="ARBA00022771"/>
    </source>
</evidence>
<dbReference type="NCBIfam" id="TIGR00630">
    <property type="entry name" value="uvra"/>
    <property type="match status" value="1"/>
</dbReference>
<feature type="region of interest" description="Disordered" evidence="15">
    <location>
        <begin position="239"/>
        <end position="262"/>
    </location>
</feature>
<gene>
    <name evidence="14" type="primary">uvrA</name>
    <name evidence="17" type="ORF">HALLA_17660</name>
</gene>
<keyword evidence="4 14" id="KW-0677">Repeat</keyword>
<comment type="function">
    <text evidence="14">The UvrABC repair system catalyzes the recognition and processing of DNA lesions. UvrA is an ATPase and a DNA-binding protein. A damage recognition complex composed of 2 UvrA and 2 UvrB subunits scans DNA for abnormalities. When the presence of a lesion has been verified by UvrB, the UvrA molecules dissociate.</text>
</comment>
<organism evidence="17 18">
    <name type="scientific">Halostagnicola larsenii XH-48</name>
    <dbReference type="NCBI Taxonomy" id="797299"/>
    <lineage>
        <taxon>Archaea</taxon>
        <taxon>Methanobacteriati</taxon>
        <taxon>Methanobacteriota</taxon>
        <taxon>Stenosarchaea group</taxon>
        <taxon>Halobacteria</taxon>
        <taxon>Halobacteriales</taxon>
        <taxon>Natrialbaceae</taxon>
        <taxon>Halostagnicola</taxon>
    </lineage>
</organism>
<dbReference type="AlphaFoldDB" id="W0JSU2"/>
<dbReference type="GO" id="GO:0003677">
    <property type="term" value="F:DNA binding"/>
    <property type="evidence" value="ECO:0007669"/>
    <property type="project" value="UniProtKB-UniRule"/>
</dbReference>
<dbReference type="InterPro" id="IPR013815">
    <property type="entry name" value="ATP_grasp_subdomain_1"/>
</dbReference>
<evidence type="ECO:0000256" key="1">
    <source>
        <dbReference type="ARBA" id="ARBA00004496"/>
    </source>
</evidence>
<keyword evidence="3 14" id="KW-0479">Metal-binding</keyword>
<dbReference type="PANTHER" id="PTHR43152">
    <property type="entry name" value="UVRABC SYSTEM PROTEIN A"/>
    <property type="match status" value="1"/>
</dbReference>
<dbReference type="GO" id="GO:0006289">
    <property type="term" value="P:nucleotide-excision repair"/>
    <property type="evidence" value="ECO:0007669"/>
    <property type="project" value="UniProtKB-UniRule"/>
</dbReference>
<name>W0JSU2_9EURY</name>
<dbReference type="PATRIC" id="fig|797299.3.peg.2536"/>
<dbReference type="Gene3D" id="1.10.8.280">
    <property type="entry name" value="ABC transporter ATPase domain-like"/>
    <property type="match status" value="1"/>
</dbReference>
<evidence type="ECO:0000256" key="2">
    <source>
        <dbReference type="ARBA" id="ARBA00022490"/>
    </source>
</evidence>
<feature type="domain" description="ABC transporter" evidence="16">
    <location>
        <begin position="628"/>
        <end position="959"/>
    </location>
</feature>
<evidence type="ECO:0000256" key="6">
    <source>
        <dbReference type="ARBA" id="ARBA00022763"/>
    </source>
</evidence>
<feature type="binding site" evidence="14">
    <location>
        <begin position="33"/>
        <end position="40"/>
    </location>
    <ligand>
        <name>ATP</name>
        <dbReference type="ChEBI" id="CHEBI:30616"/>
    </ligand>
</feature>
<dbReference type="CDD" id="cd03271">
    <property type="entry name" value="ABC_UvrA_II"/>
    <property type="match status" value="1"/>
</dbReference>
<dbReference type="InterPro" id="IPR027417">
    <property type="entry name" value="P-loop_NTPase"/>
</dbReference>
<feature type="zinc finger region" description="C4-type" evidence="14">
    <location>
        <begin position="278"/>
        <end position="305"/>
    </location>
</feature>
<dbReference type="Gene3D" id="3.30.1490.20">
    <property type="entry name" value="ATP-grasp fold, A domain"/>
    <property type="match status" value="1"/>
</dbReference>
<dbReference type="Pfam" id="PF17760">
    <property type="entry name" value="UvrA_inter"/>
    <property type="match status" value="1"/>
</dbReference>